<evidence type="ECO:0000313" key="1">
    <source>
        <dbReference type="EMBL" id="OLP07877.1"/>
    </source>
</evidence>
<name>A0A1Q8YIS1_9BURK</name>
<comment type="caution">
    <text evidence="1">The sequence shown here is derived from an EMBL/GenBank/DDBJ whole genome shotgun (WGS) entry which is preliminary data.</text>
</comment>
<gene>
    <name evidence="1" type="ORF">BLL52_0974</name>
</gene>
<sequence length="136" mass="14603">MDNLAAEAAVPLSKDMLVNAVKSMNVQDAKNILRGGEISVTQFFSDKTRTLLGVKFLPVITKTTAKVNLAEKYNQIVGKAAGMGLIKGEAVSIESYVTSKALDGLYFMIGEEEKKIRHDPVGTGSALLQKVFGALK</sequence>
<accession>A0A1Q8YIS1</accession>
<reference evidence="1 2" key="1">
    <citation type="submission" date="2017-01" db="EMBL/GenBank/DDBJ databases">
        <title>Genome sequence of Rhodoferax antarcticus ANT.BR, a psychrophilic purple nonsulfur bacterium from an Antarctic microbial mat.</title>
        <authorList>
            <person name="Baker J."/>
            <person name="Riester C."/>
            <person name="Skinner B."/>
            <person name="Newell A."/>
            <person name="Swingley W."/>
            <person name="Madigan M."/>
            <person name="Jung D."/>
            <person name="Asao M."/>
            <person name="Chen M."/>
            <person name="Loughlin P."/>
            <person name="Pan H."/>
            <person name="Lin S."/>
            <person name="Li N."/>
            <person name="Shaw J."/>
            <person name="Prado M."/>
            <person name="Sherman C."/>
            <person name="Li X."/>
            <person name="Tang J."/>
            <person name="Blankenship R."/>
            <person name="Zhao T."/>
            <person name="Touchman J."/>
            <person name="Sattley M."/>
        </authorList>
    </citation>
    <scope>NUCLEOTIDE SEQUENCE [LARGE SCALE GENOMIC DNA]</scope>
    <source>
        <strain evidence="1 2">ANT.BR</strain>
    </source>
</reference>
<protein>
    <recommendedName>
        <fullName evidence="3">DUF4197 domain-containing protein</fullName>
    </recommendedName>
</protein>
<proteinExistence type="predicted"/>
<dbReference type="InterPro" id="IPR025245">
    <property type="entry name" value="DUF4197"/>
</dbReference>
<dbReference type="Pfam" id="PF13852">
    <property type="entry name" value="DUF4197"/>
    <property type="match status" value="1"/>
</dbReference>
<organism evidence="1 2">
    <name type="scientific">Rhodoferax antarcticus ANT.BR</name>
    <dbReference type="NCBI Taxonomy" id="1111071"/>
    <lineage>
        <taxon>Bacteria</taxon>
        <taxon>Pseudomonadati</taxon>
        <taxon>Pseudomonadota</taxon>
        <taxon>Betaproteobacteria</taxon>
        <taxon>Burkholderiales</taxon>
        <taxon>Comamonadaceae</taxon>
        <taxon>Rhodoferax</taxon>
    </lineage>
</organism>
<dbReference type="AlphaFoldDB" id="A0A1Q8YIS1"/>
<dbReference type="EMBL" id="MSYM01000007">
    <property type="protein sequence ID" value="OLP07877.1"/>
    <property type="molecule type" value="Genomic_DNA"/>
</dbReference>
<dbReference type="Proteomes" id="UP000185911">
    <property type="component" value="Unassembled WGS sequence"/>
</dbReference>
<evidence type="ECO:0000313" key="2">
    <source>
        <dbReference type="Proteomes" id="UP000185911"/>
    </source>
</evidence>
<keyword evidence="2" id="KW-1185">Reference proteome</keyword>
<evidence type="ECO:0008006" key="3">
    <source>
        <dbReference type="Google" id="ProtNLM"/>
    </source>
</evidence>